<comment type="caution">
    <text evidence="1">The sequence shown here is derived from an EMBL/GenBank/DDBJ whole genome shotgun (WGS) entry which is preliminary data.</text>
</comment>
<reference evidence="1" key="1">
    <citation type="submission" date="2020-04" db="EMBL/GenBank/DDBJ databases">
        <authorList>
            <person name="Alioto T."/>
            <person name="Alioto T."/>
            <person name="Gomez Garrido J."/>
        </authorList>
    </citation>
    <scope>NUCLEOTIDE SEQUENCE</scope>
    <source>
        <strain evidence="1">A484AB</strain>
    </source>
</reference>
<dbReference type="Proteomes" id="UP001152795">
    <property type="component" value="Unassembled WGS sequence"/>
</dbReference>
<evidence type="ECO:0000313" key="1">
    <source>
        <dbReference type="EMBL" id="CAB4020876.1"/>
    </source>
</evidence>
<sequence length="1024" mass="115669">MKSSSSSFRCENSECNKEYNSYNNLLRHYRVNKECKPENIENKKKLSAKELVGDVLLQENISEVTRSARVKAFIGCLSEKEIKEHFLQPVVEQTSPWEFMLAKASSSRSGSVDTTRLVRDFVALRESLNNTYPEMKLLVAESVTLNTSEIPTPRNMLNFVVDNKNLLCKALLEAQNGKDLVVENLRKKKKELTELIGLQFEVHDAVVVAKVDVSKYLEYLLSRPAVQISAIAPQNKILVYQFTDLAPWLKWSRYFTGITTSRLKVVECRNLNRFVITTGVYLGPDDYDTIRKCFGALYQEYGELNKIHLPSCESPIQVFYRSCADGKQRRVDTGNSSSRSTFPIPDAPEHISLLGNMLVISTSPVWSHKDSRDMEQKWQQTKTPITRSEFARNNLGNQGRENLTICDMENYYPGTMHLAIRSLETLSVQIGMCAIADQGVPALSAKYVPLHMDYVSQGITGSQEKWTDCLKNVARFVKVENGHLTVKFDEIGVLSFGHKVSGVLATSGFQNFSLQTLVTFCSGLTEVFQNLLQPPTTLSGGDYEILARVLLGFQSVVIFGVKAITPSIKQAVVYTPFYIEKALEDGRKIGLPVTLEHISDATMETAHKRPKEGNFLFSGGRDGPADVIEYQTCVLTQLFQNEIYNIWDKGNQIKKKRSKLAHSEAEPQEVKRRRVVLPFDTNEGSCELDEVNPEFESSQSVEAHSELFTTCMDEILDENTCDPNVTALHISPDEIECLASAKVPEGSSDECEALANDLWTYGQNHPVPAIFVNKETAAEYLQSLEGRAGVLNYHLESVTLYIGSESTSWKRIDRRVSKEKLDAKFYMNCRNEKMSVQHHPTANDSKSKYRIDVPFNKIMGMELTSDGMLTADVFGSPCVEQRLDGSQVWKEITPTNSSRSSRLVIVFHLQKLPENLESKLQRIPSLCSALRTRLCNDYSNFNPTEGETPHDRLPLVRDPTLVRAAQLAILNLRDHARKNASLDPRDRIQQIVEVFGGIEHRFREILKIRLLKNCQSAVQHQHEE</sequence>
<dbReference type="InterPro" id="IPR013087">
    <property type="entry name" value="Znf_C2H2_type"/>
</dbReference>
<keyword evidence="2" id="KW-1185">Reference proteome</keyword>
<gene>
    <name evidence="1" type="ORF">PACLA_8A014653</name>
</gene>
<dbReference type="OrthoDB" id="6024025at2759"/>
<organism evidence="1 2">
    <name type="scientific">Paramuricea clavata</name>
    <name type="common">Red gorgonian</name>
    <name type="synonym">Violescent sea-whip</name>
    <dbReference type="NCBI Taxonomy" id="317549"/>
    <lineage>
        <taxon>Eukaryota</taxon>
        <taxon>Metazoa</taxon>
        <taxon>Cnidaria</taxon>
        <taxon>Anthozoa</taxon>
        <taxon>Octocorallia</taxon>
        <taxon>Malacalcyonacea</taxon>
        <taxon>Plexauridae</taxon>
        <taxon>Paramuricea</taxon>
    </lineage>
</organism>
<protein>
    <submittedName>
        <fullName evidence="1">Retrovirus-related Pol poly from transposon</fullName>
    </submittedName>
</protein>
<dbReference type="AlphaFoldDB" id="A0A7D9KWF0"/>
<name>A0A7D9KWF0_PARCT</name>
<proteinExistence type="predicted"/>
<dbReference type="PROSITE" id="PS50157">
    <property type="entry name" value="ZINC_FINGER_C2H2_2"/>
    <property type="match status" value="1"/>
</dbReference>
<accession>A0A7D9KWF0</accession>
<dbReference type="EMBL" id="CACRXK020011164">
    <property type="protein sequence ID" value="CAB4020876.1"/>
    <property type="molecule type" value="Genomic_DNA"/>
</dbReference>
<evidence type="ECO:0000313" key="2">
    <source>
        <dbReference type="Proteomes" id="UP001152795"/>
    </source>
</evidence>